<dbReference type="EMBL" id="UNSC01000004">
    <property type="protein sequence ID" value="SZD73031.1"/>
    <property type="molecule type" value="Genomic_DNA"/>
</dbReference>
<keyword evidence="5 12" id="KW-0285">Flavoprotein</keyword>
<evidence type="ECO:0000256" key="3">
    <source>
        <dbReference type="ARBA" id="ARBA00006743"/>
    </source>
</evidence>
<dbReference type="Proteomes" id="UP000262142">
    <property type="component" value="Unassembled WGS sequence"/>
</dbReference>
<evidence type="ECO:0000256" key="8">
    <source>
        <dbReference type="ARBA" id="ARBA00023027"/>
    </source>
</evidence>
<evidence type="ECO:0000256" key="9">
    <source>
        <dbReference type="ARBA" id="ARBA00023167"/>
    </source>
</evidence>
<dbReference type="SUPFAM" id="SSF51730">
    <property type="entry name" value="FAD-linked oxidoreductase"/>
    <property type="match status" value="1"/>
</dbReference>
<reference evidence="13 14" key="1">
    <citation type="submission" date="2018-09" db="EMBL/GenBank/DDBJ databases">
        <authorList>
            <consortium name="Pathogen Informatics"/>
        </authorList>
    </citation>
    <scope>NUCLEOTIDE SEQUENCE [LARGE SCALE GENOMIC DNA]</scope>
    <source>
        <strain evidence="13 14">OH-22767</strain>
    </source>
</reference>
<evidence type="ECO:0000256" key="10">
    <source>
        <dbReference type="ARBA" id="ARBA00034478"/>
    </source>
</evidence>
<evidence type="ECO:0000256" key="7">
    <source>
        <dbReference type="ARBA" id="ARBA00023002"/>
    </source>
</evidence>
<evidence type="ECO:0000256" key="6">
    <source>
        <dbReference type="ARBA" id="ARBA00022827"/>
    </source>
</evidence>
<proteinExistence type="inferred from homology"/>
<evidence type="ECO:0000256" key="11">
    <source>
        <dbReference type="ARBA" id="ARBA00048628"/>
    </source>
</evidence>
<dbReference type="OrthoDB" id="9812555at2"/>
<dbReference type="NCBIfam" id="TIGR00676">
    <property type="entry name" value="fadh2"/>
    <property type="match status" value="1"/>
</dbReference>
<dbReference type="AlphaFoldDB" id="A0A383U1J6"/>
<organism evidence="13 14">
    <name type="scientific">Candidatus Ornithobacterium hominis</name>
    <dbReference type="NCBI Taxonomy" id="2497989"/>
    <lineage>
        <taxon>Bacteria</taxon>
        <taxon>Pseudomonadati</taxon>
        <taxon>Bacteroidota</taxon>
        <taxon>Flavobacteriia</taxon>
        <taxon>Flavobacteriales</taxon>
        <taxon>Weeksellaceae</taxon>
        <taxon>Ornithobacterium</taxon>
    </lineage>
</organism>
<evidence type="ECO:0000256" key="12">
    <source>
        <dbReference type="RuleBase" id="RU003862"/>
    </source>
</evidence>
<dbReference type="InterPro" id="IPR004620">
    <property type="entry name" value="MTHF_reductase_bac"/>
</dbReference>
<keyword evidence="14" id="KW-1185">Reference proteome</keyword>
<comment type="similarity">
    <text evidence="3 12">Belongs to the methylenetetrahydrofolate reductase family.</text>
</comment>
<evidence type="ECO:0000256" key="2">
    <source>
        <dbReference type="ARBA" id="ARBA00004777"/>
    </source>
</evidence>
<protein>
    <recommendedName>
        <fullName evidence="12">Methylenetetrahydrofolate reductase</fullName>
        <ecNumber evidence="12">1.5.1.54</ecNumber>
    </recommendedName>
</protein>
<dbReference type="Gene3D" id="3.20.20.220">
    <property type="match status" value="1"/>
</dbReference>
<dbReference type="UniPathway" id="UPA00193"/>
<evidence type="ECO:0000256" key="1">
    <source>
        <dbReference type="ARBA" id="ARBA00001974"/>
    </source>
</evidence>
<evidence type="ECO:0000313" key="14">
    <source>
        <dbReference type="Proteomes" id="UP000262142"/>
    </source>
</evidence>
<evidence type="ECO:0000256" key="4">
    <source>
        <dbReference type="ARBA" id="ARBA00022605"/>
    </source>
</evidence>
<keyword evidence="4" id="KW-0028">Amino-acid biosynthesis</keyword>
<dbReference type="CDD" id="cd00537">
    <property type="entry name" value="MTHFR"/>
    <property type="match status" value="1"/>
</dbReference>
<gene>
    <name evidence="13" type="primary">metF</name>
    <name evidence="13" type="ORF">SAMEA104719789_01123</name>
</gene>
<keyword evidence="7 12" id="KW-0560">Oxidoreductase</keyword>
<dbReference type="RefSeq" id="WP_119059423.1">
    <property type="nucleotide sequence ID" value="NZ_UNSC01000004.1"/>
</dbReference>
<dbReference type="InterPro" id="IPR029041">
    <property type="entry name" value="FAD-linked_oxidoreductase-like"/>
</dbReference>
<dbReference type="Pfam" id="PF02219">
    <property type="entry name" value="MTHFR"/>
    <property type="match status" value="1"/>
</dbReference>
<comment type="pathway">
    <text evidence="2 12">One-carbon metabolism; tetrahydrofolate interconversion.</text>
</comment>
<comment type="pathway">
    <text evidence="10">Amino-acid biosynthesis; L-methionine biosynthesis via de novo pathway.</text>
</comment>
<dbReference type="InterPro" id="IPR003171">
    <property type="entry name" value="Mehydrof_redctse-like"/>
</dbReference>
<dbReference type="GO" id="GO:0005829">
    <property type="term" value="C:cytosol"/>
    <property type="evidence" value="ECO:0007669"/>
    <property type="project" value="InterPro"/>
</dbReference>
<dbReference type="GO" id="GO:0071949">
    <property type="term" value="F:FAD binding"/>
    <property type="evidence" value="ECO:0007669"/>
    <property type="project" value="TreeGrafter"/>
</dbReference>
<comment type="cofactor">
    <cofactor evidence="1 12">
        <name>FAD</name>
        <dbReference type="ChEBI" id="CHEBI:57692"/>
    </cofactor>
</comment>
<dbReference type="PANTHER" id="PTHR45754">
    <property type="entry name" value="METHYLENETETRAHYDROFOLATE REDUCTASE"/>
    <property type="match status" value="1"/>
</dbReference>
<evidence type="ECO:0000313" key="13">
    <source>
        <dbReference type="EMBL" id="SZD73031.1"/>
    </source>
</evidence>
<dbReference type="EC" id="1.5.1.54" evidence="12"/>
<dbReference type="GO" id="GO:0106312">
    <property type="term" value="F:methylenetetrahydrofolate reductase (NADH) activity"/>
    <property type="evidence" value="ECO:0007669"/>
    <property type="project" value="UniProtKB-EC"/>
</dbReference>
<comment type="catalytic activity">
    <reaction evidence="11">
        <text>(6S)-5-methyl-5,6,7,8-tetrahydrofolate + NAD(+) = (6R)-5,10-methylene-5,6,7,8-tetrahydrofolate + NADH + H(+)</text>
        <dbReference type="Rhea" id="RHEA:19821"/>
        <dbReference type="ChEBI" id="CHEBI:15378"/>
        <dbReference type="ChEBI" id="CHEBI:15636"/>
        <dbReference type="ChEBI" id="CHEBI:18608"/>
        <dbReference type="ChEBI" id="CHEBI:57540"/>
        <dbReference type="ChEBI" id="CHEBI:57945"/>
        <dbReference type="EC" id="1.5.1.54"/>
    </reaction>
    <physiologicalReaction direction="right-to-left" evidence="11">
        <dbReference type="Rhea" id="RHEA:19823"/>
    </physiologicalReaction>
</comment>
<keyword evidence="6 12" id="KW-0274">FAD</keyword>
<sequence length="317" mass="36132">MKVTEHIQNAKEKTLFSFEILPPKKGENVDSVLKNIEPLLQYNPSFIDVTYHREELVYNEFPDGRITKHSINRRPGTLGTSSIIQHKFGVDTIPHILCGGFSKSDTENMLIDLNFIGIQNVMALRGDASPHETYFSAHPNGNRFANELVKQIVNLNNGEYIDGHTTSNKTNFQIGVAGYPEKHMEAPNLQNDMKYLKQKIDTGAEYIVTQMFFDNQAYFDFVEKCRAAEIHVPIIPGLKPISTHRHLNIIPHRFHIDLPQNLIDDIENAKTTKEIKAIGIQHCIQQCEELLDFGVPALHFYSMGKAKNVEEVVKEFF</sequence>
<keyword evidence="9" id="KW-0486">Methionine biosynthesis</keyword>
<dbReference type="PANTHER" id="PTHR45754:SF3">
    <property type="entry name" value="METHYLENETETRAHYDROFOLATE REDUCTASE (NADPH)"/>
    <property type="match status" value="1"/>
</dbReference>
<keyword evidence="8" id="KW-0520">NAD</keyword>
<dbReference type="GO" id="GO:0009086">
    <property type="term" value="P:methionine biosynthetic process"/>
    <property type="evidence" value="ECO:0007669"/>
    <property type="project" value="UniProtKB-KW"/>
</dbReference>
<accession>A0A383U1J6</accession>
<dbReference type="GO" id="GO:0035999">
    <property type="term" value="P:tetrahydrofolate interconversion"/>
    <property type="evidence" value="ECO:0007669"/>
    <property type="project" value="UniProtKB-UniPathway"/>
</dbReference>
<name>A0A383U1J6_9FLAO</name>
<evidence type="ECO:0000256" key="5">
    <source>
        <dbReference type="ARBA" id="ARBA00022630"/>
    </source>
</evidence>